<comment type="caution">
    <text evidence="1">The sequence shown here is derived from an EMBL/GenBank/DDBJ whole genome shotgun (WGS) entry which is preliminary data.</text>
</comment>
<gene>
    <name evidence="1" type="ORF">N800_11955</name>
</gene>
<organism evidence="1 2">
    <name type="scientific">Lysobacter daejeonensis GH1-9</name>
    <dbReference type="NCBI Taxonomy" id="1385517"/>
    <lineage>
        <taxon>Bacteria</taxon>
        <taxon>Pseudomonadati</taxon>
        <taxon>Pseudomonadota</taxon>
        <taxon>Gammaproteobacteria</taxon>
        <taxon>Lysobacterales</taxon>
        <taxon>Lysobacteraceae</taxon>
        <taxon>Aerolutibacter</taxon>
    </lineage>
</organism>
<accession>A0A0A0EZV2</accession>
<dbReference type="OrthoDB" id="5956564at2"/>
<dbReference type="EMBL" id="AVPU01000003">
    <property type="protein sequence ID" value="KGM55815.1"/>
    <property type="molecule type" value="Genomic_DNA"/>
</dbReference>
<sequence>MEFRVHFANGQPDLGAVEAAVLSADPAALVDFDATGAALRLAGVFTAVDVVVLMTQAGYPITPEQVTQLPSICCGGCSG</sequence>
<protein>
    <recommendedName>
        <fullName evidence="3">HMA domain-containing protein</fullName>
    </recommendedName>
</protein>
<evidence type="ECO:0008006" key="3">
    <source>
        <dbReference type="Google" id="ProtNLM"/>
    </source>
</evidence>
<dbReference type="RefSeq" id="WP_036134492.1">
    <property type="nucleotide sequence ID" value="NZ_AVPU01000003.1"/>
</dbReference>
<proteinExistence type="predicted"/>
<name>A0A0A0EZV2_9GAMM</name>
<evidence type="ECO:0000313" key="2">
    <source>
        <dbReference type="Proteomes" id="UP000029998"/>
    </source>
</evidence>
<keyword evidence="2" id="KW-1185">Reference proteome</keyword>
<evidence type="ECO:0000313" key="1">
    <source>
        <dbReference type="EMBL" id="KGM55815.1"/>
    </source>
</evidence>
<reference evidence="1 2" key="1">
    <citation type="submission" date="2013-08" db="EMBL/GenBank/DDBJ databases">
        <title>Genome sequencing of Lysobacter.</title>
        <authorList>
            <person name="Zhang S."/>
            <person name="Wang G."/>
        </authorList>
    </citation>
    <scope>NUCLEOTIDE SEQUENCE [LARGE SCALE GENOMIC DNA]</scope>
    <source>
        <strain evidence="1 2">GH1-9</strain>
    </source>
</reference>
<dbReference type="Proteomes" id="UP000029998">
    <property type="component" value="Unassembled WGS sequence"/>
</dbReference>
<dbReference type="AlphaFoldDB" id="A0A0A0EZV2"/>
<dbReference type="eggNOG" id="ENOG5030Z05">
    <property type="taxonomic scope" value="Bacteria"/>
</dbReference>